<protein>
    <submittedName>
        <fullName evidence="8">Oxidoreductase, Gfo/Idh/MocA family</fullName>
    </submittedName>
</protein>
<evidence type="ECO:0000256" key="1">
    <source>
        <dbReference type="ARBA" id="ARBA00001911"/>
    </source>
</evidence>
<feature type="domain" description="Gfo/Idh/MocA-like oxidoreductase N-terminal" evidence="6">
    <location>
        <begin position="84"/>
        <end position="209"/>
    </location>
</feature>
<dbReference type="PATRIC" id="fig|1288963.3.peg.3034"/>
<evidence type="ECO:0000313" key="8">
    <source>
        <dbReference type="EMBL" id="EON76592.1"/>
    </source>
</evidence>
<evidence type="ECO:0000259" key="6">
    <source>
        <dbReference type="Pfam" id="PF01408"/>
    </source>
</evidence>
<dbReference type="PANTHER" id="PTHR43818">
    <property type="entry name" value="BCDNA.GH03377"/>
    <property type="match status" value="1"/>
</dbReference>
<accession>R7ZRA6</accession>
<dbReference type="GO" id="GO:0000166">
    <property type="term" value="F:nucleotide binding"/>
    <property type="evidence" value="ECO:0007669"/>
    <property type="project" value="InterPro"/>
</dbReference>
<name>R7ZRA6_9BACT</name>
<dbReference type="STRING" id="1232681.ADIS_3042"/>
<reference evidence="8 9" key="1">
    <citation type="submission" date="2013-02" db="EMBL/GenBank/DDBJ databases">
        <title>A novel strain isolated from Lonar lake, Maharashtra, India.</title>
        <authorList>
            <person name="Singh A."/>
        </authorList>
    </citation>
    <scope>NUCLEOTIDE SEQUENCE [LARGE SCALE GENOMIC DNA]</scope>
    <source>
        <strain evidence="8 9">AK24</strain>
    </source>
</reference>
<dbReference type="InterPro" id="IPR049303">
    <property type="entry name" value="Glyco_hydro_109_C"/>
</dbReference>
<feature type="domain" description="Glycosyl hydrolase 109 C-terminal" evidence="7">
    <location>
        <begin position="220"/>
        <end position="374"/>
    </location>
</feature>
<dbReference type="EMBL" id="AQHR01000085">
    <property type="protein sequence ID" value="EON76592.1"/>
    <property type="molecule type" value="Genomic_DNA"/>
</dbReference>
<evidence type="ECO:0000256" key="2">
    <source>
        <dbReference type="ARBA" id="ARBA00009329"/>
    </source>
</evidence>
<proteinExistence type="inferred from homology"/>
<keyword evidence="9" id="KW-1185">Reference proteome</keyword>
<evidence type="ECO:0000259" key="7">
    <source>
        <dbReference type="Pfam" id="PF21252"/>
    </source>
</evidence>
<evidence type="ECO:0000256" key="3">
    <source>
        <dbReference type="ARBA" id="ARBA00022801"/>
    </source>
</evidence>
<comment type="similarity">
    <text evidence="2">Belongs to the Gfo/Idh/MocA family. Glycosyl hydrolase 109 subfamily.</text>
</comment>
<keyword evidence="5" id="KW-0326">Glycosidase</keyword>
<dbReference type="Gene3D" id="3.40.50.720">
    <property type="entry name" value="NAD(P)-binding Rossmann-like Domain"/>
    <property type="match status" value="1"/>
</dbReference>
<evidence type="ECO:0000313" key="9">
    <source>
        <dbReference type="Proteomes" id="UP000013909"/>
    </source>
</evidence>
<dbReference type="InterPro" id="IPR000683">
    <property type="entry name" value="Gfo/Idh/MocA-like_OxRdtase_N"/>
</dbReference>
<dbReference type="Pfam" id="PF21252">
    <property type="entry name" value="Glyco_hydro_109_C"/>
    <property type="match status" value="1"/>
</dbReference>
<dbReference type="Proteomes" id="UP000013909">
    <property type="component" value="Unassembled WGS sequence"/>
</dbReference>
<dbReference type="SUPFAM" id="SSF51735">
    <property type="entry name" value="NAD(P)-binding Rossmann-fold domains"/>
    <property type="match status" value="1"/>
</dbReference>
<sequence length="493" mass="55374">MAIYLTFRAIDLRKPNNINFIAVSMSNKRRDFLKISGLAGMGLVGAGISGFSQEQLDQVKIQSLRKHNQRFNMSGFAAPKINTVRVGVIGLGMRGPGAVNRLSKIEGVEIKALCDLRPEMVDKVVKSLEGTPHKPVTYSGSSYAWKKMVDRDDLDLIYIATPWQWHTPMAVYAMESGKHAATEVPAAVTLEECWQLVETSERTKKHCMMLENCCYDFFELMTLSMARDGYFGEIIHGEGAYIHDLIDLNFKKGSGYQEMWRLIENFRDGNLYPTHGLGPICQIMDINRGDQMDYLTSLSSKDFMMQAHAQKLAAEDSYYNSFANERYRGNMNTTMVKTKKGRSIMIQHDVTSPRPYSRIHLVSGTKAMAQKWPQEGVSDGHGWLKEEDMKALQEKYTPEIVRKVGEMAKQIGGHGGMDFMMDWRMIDCLRNGLPLDQDVYDAALWSAITPLSEWSVANRSNSIDVPDFTAGSWQSNKPVDITLAGGGTTGVRV</sequence>
<dbReference type="Pfam" id="PF01408">
    <property type="entry name" value="GFO_IDH_MocA"/>
    <property type="match status" value="1"/>
</dbReference>
<gene>
    <name evidence="8" type="ORF">ADIS_3042</name>
</gene>
<dbReference type="AlphaFoldDB" id="R7ZRA6"/>
<dbReference type="Gene3D" id="3.30.360.10">
    <property type="entry name" value="Dihydrodipicolinate Reductase, domain 2"/>
    <property type="match status" value="1"/>
</dbReference>
<dbReference type="InterPro" id="IPR036291">
    <property type="entry name" value="NAD(P)-bd_dom_sf"/>
</dbReference>
<keyword evidence="3" id="KW-0378">Hydrolase</keyword>
<dbReference type="GO" id="GO:0016798">
    <property type="term" value="F:hydrolase activity, acting on glycosyl bonds"/>
    <property type="evidence" value="ECO:0007669"/>
    <property type="project" value="UniProtKB-KW"/>
</dbReference>
<keyword evidence="4" id="KW-0520">NAD</keyword>
<dbReference type="InterPro" id="IPR050463">
    <property type="entry name" value="Gfo/Idh/MocA_oxidrdct_glycsds"/>
</dbReference>
<organism evidence="8 9">
    <name type="scientific">Lunatimonas lonarensis</name>
    <dbReference type="NCBI Taxonomy" id="1232681"/>
    <lineage>
        <taxon>Bacteria</taxon>
        <taxon>Pseudomonadati</taxon>
        <taxon>Bacteroidota</taxon>
        <taxon>Cytophagia</taxon>
        <taxon>Cytophagales</taxon>
        <taxon>Cyclobacteriaceae</taxon>
    </lineage>
</organism>
<dbReference type="PANTHER" id="PTHR43818:SF1">
    <property type="entry name" value="GLYCOSYL HYDROLASE FAMILY 109 PROTEIN"/>
    <property type="match status" value="1"/>
</dbReference>
<comment type="cofactor">
    <cofactor evidence="1">
        <name>NAD(+)</name>
        <dbReference type="ChEBI" id="CHEBI:57540"/>
    </cofactor>
</comment>
<evidence type="ECO:0000256" key="4">
    <source>
        <dbReference type="ARBA" id="ARBA00023027"/>
    </source>
</evidence>
<comment type="caution">
    <text evidence="8">The sequence shown here is derived from an EMBL/GenBank/DDBJ whole genome shotgun (WGS) entry which is preliminary data.</text>
</comment>
<evidence type="ECO:0000256" key="5">
    <source>
        <dbReference type="ARBA" id="ARBA00023295"/>
    </source>
</evidence>